<organism evidence="7 8">
    <name type="scientific">Arthrobacter oryzae</name>
    <dbReference type="NCBI Taxonomy" id="409290"/>
    <lineage>
        <taxon>Bacteria</taxon>
        <taxon>Bacillati</taxon>
        <taxon>Actinomycetota</taxon>
        <taxon>Actinomycetes</taxon>
        <taxon>Micrococcales</taxon>
        <taxon>Micrococcaceae</taxon>
        <taxon>Arthrobacter</taxon>
    </lineage>
</organism>
<evidence type="ECO:0008006" key="9">
    <source>
        <dbReference type="Google" id="ProtNLM"/>
    </source>
</evidence>
<feature type="transmembrane region" description="Helical" evidence="6">
    <location>
        <begin position="181"/>
        <end position="201"/>
    </location>
</feature>
<keyword evidence="3 6" id="KW-0812">Transmembrane</keyword>
<evidence type="ECO:0000256" key="4">
    <source>
        <dbReference type="ARBA" id="ARBA00022989"/>
    </source>
</evidence>
<feature type="transmembrane region" description="Helical" evidence="6">
    <location>
        <begin position="317"/>
        <end position="339"/>
    </location>
</feature>
<dbReference type="Gene3D" id="1.20.1250.20">
    <property type="entry name" value="MFS general substrate transporter like domains"/>
    <property type="match status" value="1"/>
</dbReference>
<evidence type="ECO:0000256" key="2">
    <source>
        <dbReference type="ARBA" id="ARBA00022475"/>
    </source>
</evidence>
<evidence type="ECO:0000256" key="5">
    <source>
        <dbReference type="ARBA" id="ARBA00023136"/>
    </source>
</evidence>
<dbReference type="InterPro" id="IPR036259">
    <property type="entry name" value="MFS_trans_sf"/>
</dbReference>
<protein>
    <recommendedName>
        <fullName evidence="9">MFS transporter</fullName>
    </recommendedName>
</protein>
<evidence type="ECO:0000256" key="1">
    <source>
        <dbReference type="ARBA" id="ARBA00004651"/>
    </source>
</evidence>
<dbReference type="Proteomes" id="UP000276055">
    <property type="component" value="Unassembled WGS sequence"/>
</dbReference>
<dbReference type="AlphaFoldDB" id="A0A495EAR8"/>
<dbReference type="PANTHER" id="PTHR23513">
    <property type="entry name" value="INTEGRAL MEMBRANE EFFLUX PROTEIN-RELATED"/>
    <property type="match status" value="1"/>
</dbReference>
<feature type="transmembrane region" description="Helical" evidence="6">
    <location>
        <begin position="258"/>
        <end position="281"/>
    </location>
</feature>
<keyword evidence="4 6" id="KW-1133">Transmembrane helix</keyword>
<feature type="transmembrane region" description="Helical" evidence="6">
    <location>
        <begin position="24"/>
        <end position="51"/>
    </location>
</feature>
<evidence type="ECO:0000313" key="8">
    <source>
        <dbReference type="Proteomes" id="UP000276055"/>
    </source>
</evidence>
<evidence type="ECO:0000256" key="3">
    <source>
        <dbReference type="ARBA" id="ARBA00022692"/>
    </source>
</evidence>
<feature type="transmembrane region" description="Helical" evidence="6">
    <location>
        <begin position="57"/>
        <end position="77"/>
    </location>
</feature>
<keyword evidence="5 6" id="KW-0472">Membrane</keyword>
<proteinExistence type="predicted"/>
<dbReference type="EMBL" id="RBIR01000009">
    <property type="protein sequence ID" value="RKR13781.1"/>
    <property type="molecule type" value="Genomic_DNA"/>
</dbReference>
<name>A0A495EAR8_9MICC</name>
<dbReference type="RefSeq" id="WP_120955043.1">
    <property type="nucleotide sequence ID" value="NZ_RBIR01000009.1"/>
</dbReference>
<keyword evidence="2" id="KW-1003">Cell membrane</keyword>
<evidence type="ECO:0000256" key="6">
    <source>
        <dbReference type="SAM" id="Phobius"/>
    </source>
</evidence>
<gene>
    <name evidence="7" type="ORF">C8D78_3442</name>
</gene>
<comment type="subcellular location">
    <subcellularLocation>
        <location evidence="1">Cell membrane</location>
        <topology evidence="1">Multi-pass membrane protein</topology>
    </subcellularLocation>
</comment>
<comment type="caution">
    <text evidence="7">The sequence shown here is derived from an EMBL/GenBank/DDBJ whole genome shotgun (WGS) entry which is preliminary data.</text>
</comment>
<sequence>MSSGSTRSAELGVPRRKDRRAGALARYVFAATLVRSADGGAVVAIVLLAHAIGLPGWLAGLMGASITAPHLLGPFIARRLDTARDGRKVIAGSAVLHGVLLGAAALLLPIAWPIWPALLLFASGIFGPMLTGGISSRLPSIAGPEQRSQRRAQSWDVASYGLSGTLGPAAVAWIAAASDALTATLVLAGAAVVGAGAVLALPRQKPLDKAVDVPSPGRTLNLIWKRGPLRRTLGLTVTVAFSVAALPIYAVATAPTFGGASAAGTLVAAYGIGNLLGSAALMLRPLRRDADPLMSSLAALVAATLILVMLTPTLPTALVAFCLAGIANALFFAATLAARSEYAPIEARGQVFIWVGALKIAAGSAGTAVAGATIAPTLWAPLMLAIALTAAAAASSIIERSRPRWSKH</sequence>
<accession>A0A495EAR8</accession>
<dbReference type="OrthoDB" id="6336756at2"/>
<feature type="transmembrane region" description="Helical" evidence="6">
    <location>
        <begin position="114"/>
        <end position="136"/>
    </location>
</feature>
<feature type="transmembrane region" description="Helical" evidence="6">
    <location>
        <begin position="233"/>
        <end position="252"/>
    </location>
</feature>
<evidence type="ECO:0000313" key="7">
    <source>
        <dbReference type="EMBL" id="RKR13781.1"/>
    </source>
</evidence>
<dbReference type="SUPFAM" id="SSF103473">
    <property type="entry name" value="MFS general substrate transporter"/>
    <property type="match status" value="1"/>
</dbReference>
<dbReference type="PANTHER" id="PTHR23513:SF11">
    <property type="entry name" value="STAPHYLOFERRIN A TRANSPORTER"/>
    <property type="match status" value="1"/>
</dbReference>
<feature type="transmembrane region" description="Helical" evidence="6">
    <location>
        <begin position="89"/>
        <end position="108"/>
    </location>
</feature>
<feature type="transmembrane region" description="Helical" evidence="6">
    <location>
        <begin position="157"/>
        <end position="175"/>
    </location>
</feature>
<reference evidence="7 8" key="1">
    <citation type="submission" date="2018-10" db="EMBL/GenBank/DDBJ databases">
        <title>Genomic Encyclopedia of Type Strains, Phase IV (KMG-IV): sequencing the most valuable type-strain genomes for metagenomic binning, comparative biology and taxonomic classification.</title>
        <authorList>
            <person name="Goeker M."/>
        </authorList>
    </citation>
    <scope>NUCLEOTIDE SEQUENCE [LARGE SCALE GENOMIC DNA]</scope>
    <source>
        <strain evidence="7 8">DSM 25586</strain>
    </source>
</reference>
<feature type="transmembrane region" description="Helical" evidence="6">
    <location>
        <begin position="378"/>
        <end position="398"/>
    </location>
</feature>
<feature type="transmembrane region" description="Helical" evidence="6">
    <location>
        <begin position="293"/>
        <end position="311"/>
    </location>
</feature>
<feature type="transmembrane region" description="Helical" evidence="6">
    <location>
        <begin position="351"/>
        <end position="372"/>
    </location>
</feature>
<dbReference type="GO" id="GO:0005886">
    <property type="term" value="C:plasma membrane"/>
    <property type="evidence" value="ECO:0007669"/>
    <property type="project" value="UniProtKB-SubCell"/>
</dbReference>